<dbReference type="Pfam" id="PF08974">
    <property type="entry name" value="DUF1877"/>
    <property type="match status" value="1"/>
</dbReference>
<dbReference type="SUPFAM" id="SSF111069">
    <property type="entry name" value="Hypothetical protein yfbM"/>
    <property type="match status" value="1"/>
</dbReference>
<dbReference type="InterPro" id="IPR035944">
    <property type="entry name" value="YfbM-like_sf"/>
</dbReference>
<keyword evidence="2" id="KW-1185">Reference proteome</keyword>
<sequence length="165" mass="17838">MSMVLIGRRLSAGELQAVLDDAAVVDDLLYGDLEDDDGEMPEPELDLGKSWHGVHYLLTGTAWDIRQGAGEAVLGGEEIGEDGGYGPARLFTPEAVRAVAAALDALDVDALRARFDPQAMTALRIYPNHVVEMEAFDYLADNLADLHRFYRSAAHDGQAVLLAIT</sequence>
<evidence type="ECO:0000313" key="1">
    <source>
        <dbReference type="EMBL" id="GIF91710.1"/>
    </source>
</evidence>
<accession>A0A8J3K6P9</accession>
<dbReference type="InterPro" id="IPR015068">
    <property type="entry name" value="DUF1877"/>
</dbReference>
<evidence type="ECO:0000313" key="2">
    <source>
        <dbReference type="Proteomes" id="UP000619293"/>
    </source>
</evidence>
<reference evidence="1 2" key="1">
    <citation type="submission" date="2021-01" db="EMBL/GenBank/DDBJ databases">
        <title>Whole genome shotgun sequence of Catellatospora chokoriensis NBRC 107358.</title>
        <authorList>
            <person name="Komaki H."/>
            <person name="Tamura T."/>
        </authorList>
    </citation>
    <scope>NUCLEOTIDE SEQUENCE [LARGE SCALE GENOMIC DNA]</scope>
    <source>
        <strain evidence="1 2">NBRC 107358</strain>
    </source>
</reference>
<dbReference type="AlphaFoldDB" id="A0A8J3K6P9"/>
<comment type="caution">
    <text evidence="1">The sequence shown here is derived from an EMBL/GenBank/DDBJ whole genome shotgun (WGS) entry which is preliminary data.</text>
</comment>
<dbReference type="EMBL" id="BONG01000035">
    <property type="protein sequence ID" value="GIF91710.1"/>
    <property type="molecule type" value="Genomic_DNA"/>
</dbReference>
<organism evidence="1 2">
    <name type="scientific">Catellatospora chokoriensis</name>
    <dbReference type="NCBI Taxonomy" id="310353"/>
    <lineage>
        <taxon>Bacteria</taxon>
        <taxon>Bacillati</taxon>
        <taxon>Actinomycetota</taxon>
        <taxon>Actinomycetes</taxon>
        <taxon>Micromonosporales</taxon>
        <taxon>Micromonosporaceae</taxon>
        <taxon>Catellatospora</taxon>
    </lineage>
</organism>
<evidence type="ECO:0008006" key="3">
    <source>
        <dbReference type="Google" id="ProtNLM"/>
    </source>
</evidence>
<proteinExistence type="predicted"/>
<gene>
    <name evidence="1" type="ORF">Cch02nite_51540</name>
</gene>
<dbReference type="Proteomes" id="UP000619293">
    <property type="component" value="Unassembled WGS sequence"/>
</dbReference>
<dbReference type="Gene3D" id="3.40.1760.10">
    <property type="entry name" value="YfbM-like super family"/>
    <property type="match status" value="1"/>
</dbReference>
<name>A0A8J3K6P9_9ACTN</name>
<protein>
    <recommendedName>
        <fullName evidence="3">DUF1877 family protein</fullName>
    </recommendedName>
</protein>